<protein>
    <submittedName>
        <fullName evidence="1">Uncharacterized protein</fullName>
    </submittedName>
</protein>
<reference evidence="1 2" key="1">
    <citation type="submission" date="2023-01" db="EMBL/GenBank/DDBJ databases">
        <authorList>
            <person name="Whitehead M."/>
        </authorList>
    </citation>
    <scope>NUCLEOTIDE SEQUENCE [LARGE SCALE GENOMIC DNA]</scope>
</reference>
<proteinExistence type="predicted"/>
<evidence type="ECO:0000313" key="1">
    <source>
        <dbReference type="EMBL" id="CAI6366876.1"/>
    </source>
</evidence>
<evidence type="ECO:0000313" key="2">
    <source>
        <dbReference type="Proteomes" id="UP001160148"/>
    </source>
</evidence>
<name>A0AAV0XH29_9HEMI</name>
<dbReference type="AlphaFoldDB" id="A0AAV0XH29"/>
<sequence length="76" mass="9052">MFFTTQRKRLRPNAEPTLFGDILFKCVKFRSAYLYQPKHPYYDDDDVCIGVMDVICQYCNAMKFKGSLLVYTFLEF</sequence>
<gene>
    <name evidence="1" type="ORF">MEUPH1_LOCUS21413</name>
</gene>
<comment type="caution">
    <text evidence="1">The sequence shown here is derived from an EMBL/GenBank/DDBJ whole genome shotgun (WGS) entry which is preliminary data.</text>
</comment>
<organism evidence="1 2">
    <name type="scientific">Macrosiphum euphorbiae</name>
    <name type="common">potato aphid</name>
    <dbReference type="NCBI Taxonomy" id="13131"/>
    <lineage>
        <taxon>Eukaryota</taxon>
        <taxon>Metazoa</taxon>
        <taxon>Ecdysozoa</taxon>
        <taxon>Arthropoda</taxon>
        <taxon>Hexapoda</taxon>
        <taxon>Insecta</taxon>
        <taxon>Pterygota</taxon>
        <taxon>Neoptera</taxon>
        <taxon>Paraneoptera</taxon>
        <taxon>Hemiptera</taxon>
        <taxon>Sternorrhyncha</taxon>
        <taxon>Aphidomorpha</taxon>
        <taxon>Aphidoidea</taxon>
        <taxon>Aphididae</taxon>
        <taxon>Macrosiphini</taxon>
        <taxon>Macrosiphum</taxon>
    </lineage>
</organism>
<dbReference type="EMBL" id="CARXXK010000004">
    <property type="protein sequence ID" value="CAI6366876.1"/>
    <property type="molecule type" value="Genomic_DNA"/>
</dbReference>
<accession>A0AAV0XH29</accession>
<keyword evidence="2" id="KW-1185">Reference proteome</keyword>
<dbReference type="Proteomes" id="UP001160148">
    <property type="component" value="Unassembled WGS sequence"/>
</dbReference>